<dbReference type="InterPro" id="IPR029044">
    <property type="entry name" value="Nucleotide-diphossugar_trans"/>
</dbReference>
<evidence type="ECO:0000259" key="3">
    <source>
        <dbReference type="Pfam" id="PF25087"/>
    </source>
</evidence>
<dbReference type="Gene3D" id="3.90.550.10">
    <property type="entry name" value="Spore Coat Polysaccharide Biosynthesis Protein SpsA, Chain A"/>
    <property type="match status" value="1"/>
</dbReference>
<dbReference type="InterPro" id="IPR005835">
    <property type="entry name" value="NTP_transferase_dom"/>
</dbReference>
<dbReference type="Pfam" id="PF00483">
    <property type="entry name" value="NTP_transferase"/>
    <property type="match status" value="1"/>
</dbReference>
<dbReference type="EMBL" id="JACGWK010000003">
    <property type="protein sequence ID" value="KAL0364611.1"/>
    <property type="molecule type" value="Genomic_DNA"/>
</dbReference>
<dbReference type="SUPFAM" id="SSF53448">
    <property type="entry name" value="Nucleotide-diphospho-sugar transferases"/>
    <property type="match status" value="1"/>
</dbReference>
<name>A0AAW2QA39_9LAMI</name>
<dbReference type="InterPro" id="IPR056729">
    <property type="entry name" value="GMPPB_C"/>
</dbReference>
<dbReference type="GO" id="GO:0016779">
    <property type="term" value="F:nucleotidyltransferase activity"/>
    <property type="evidence" value="ECO:0007669"/>
    <property type="project" value="UniProtKB-KW"/>
</dbReference>
<proteinExistence type="inferred from homology"/>
<dbReference type="AlphaFoldDB" id="A0AAW2QA39"/>
<dbReference type="Gene3D" id="2.160.10.10">
    <property type="entry name" value="Hexapeptide repeat proteins"/>
    <property type="match status" value="1"/>
</dbReference>
<gene>
    <name evidence="4" type="ORF">Sangu_0558700</name>
</gene>
<dbReference type="FunFam" id="3.90.550.10:FF:000071">
    <property type="entry name" value="Mannose-1-phosphate guanyltransferase alpha"/>
    <property type="match status" value="1"/>
</dbReference>
<accession>A0AAW2QA39</accession>
<dbReference type="PANTHER" id="PTHR22572">
    <property type="entry name" value="SUGAR-1-PHOSPHATE GUANYL TRANSFERASE"/>
    <property type="match status" value="1"/>
</dbReference>
<dbReference type="FunFam" id="2.160.10.10:FF:000030">
    <property type="entry name" value="Putative GDP-mannose pyrophosphorylase"/>
    <property type="match status" value="1"/>
</dbReference>
<sequence length="414" mass="45527">MGGVEERVVAVIMVGGPTKGTRFRPLSLNIPKPLFPLAGQPMVNHPISACKRIPNLAQIYLIGFYEEREFALFVSSISNELRVPVRYLREDRPHGSAGGLYNFRDLIMEDNPSHIVLLNCDVCCSFPLPDMLEAHRSYGGFGTILVIKVSPESANQFGEIVADPVTNELLHYTEKPETFVSDRINCGVYIFTPDIFTAIQGVSTQRKDRATLWCITSFEALQPAHRSLPSDFVRLDQDILSPLAGKRQLYVYETMDFWEQIKTPGVSLKCSGLYLAQFRFSSAHLLASGDGIKKATITGNVYIHPSTKVHPTAKIGPNVSISANARIGAGSSVNCIVLDDVEIKENAVVIHAIIGWKSSIGRWSRVQASGDHNAKLGITILGESVTVEDEVVVINSIILPNKTLNVSVQEEIIL</sequence>
<dbReference type="CDD" id="cd06428">
    <property type="entry name" value="M1P_guanylylT_A_like_N"/>
    <property type="match status" value="1"/>
</dbReference>
<comment type="caution">
    <text evidence="4">The sequence shown here is derived from an EMBL/GenBank/DDBJ whole genome shotgun (WGS) entry which is preliminary data.</text>
</comment>
<feature type="domain" description="Mannose-1-phosphate guanyltransferase C-terminal" evidence="3">
    <location>
        <begin position="297"/>
        <end position="413"/>
    </location>
</feature>
<dbReference type="Pfam" id="PF25087">
    <property type="entry name" value="GMPPB_C"/>
    <property type="match status" value="1"/>
</dbReference>
<organism evidence="4">
    <name type="scientific">Sesamum angustifolium</name>
    <dbReference type="NCBI Taxonomy" id="2727405"/>
    <lineage>
        <taxon>Eukaryota</taxon>
        <taxon>Viridiplantae</taxon>
        <taxon>Streptophyta</taxon>
        <taxon>Embryophyta</taxon>
        <taxon>Tracheophyta</taxon>
        <taxon>Spermatophyta</taxon>
        <taxon>Magnoliopsida</taxon>
        <taxon>eudicotyledons</taxon>
        <taxon>Gunneridae</taxon>
        <taxon>Pentapetalae</taxon>
        <taxon>asterids</taxon>
        <taxon>lamiids</taxon>
        <taxon>Lamiales</taxon>
        <taxon>Pedaliaceae</taxon>
        <taxon>Sesamum</taxon>
    </lineage>
</organism>
<reference evidence="4" key="2">
    <citation type="journal article" date="2024" name="Plant">
        <title>Genomic evolution and insights into agronomic trait innovations of Sesamum species.</title>
        <authorList>
            <person name="Miao H."/>
            <person name="Wang L."/>
            <person name="Qu L."/>
            <person name="Liu H."/>
            <person name="Sun Y."/>
            <person name="Le M."/>
            <person name="Wang Q."/>
            <person name="Wei S."/>
            <person name="Zheng Y."/>
            <person name="Lin W."/>
            <person name="Duan Y."/>
            <person name="Cao H."/>
            <person name="Xiong S."/>
            <person name="Wang X."/>
            <person name="Wei L."/>
            <person name="Li C."/>
            <person name="Ma Q."/>
            <person name="Ju M."/>
            <person name="Zhao R."/>
            <person name="Li G."/>
            <person name="Mu C."/>
            <person name="Tian Q."/>
            <person name="Mei H."/>
            <person name="Zhang T."/>
            <person name="Gao T."/>
            <person name="Zhang H."/>
        </authorList>
    </citation>
    <scope>NUCLEOTIDE SEQUENCE</scope>
    <source>
        <strain evidence="4">G01</strain>
    </source>
</reference>
<protein>
    <submittedName>
        <fullName evidence="4">Mannose-1-phosphate guanyltransferase alpha</fullName>
    </submittedName>
</protein>
<reference evidence="4" key="1">
    <citation type="submission" date="2020-06" db="EMBL/GenBank/DDBJ databases">
        <authorList>
            <person name="Li T."/>
            <person name="Hu X."/>
            <person name="Zhang T."/>
            <person name="Song X."/>
            <person name="Zhang H."/>
            <person name="Dai N."/>
            <person name="Sheng W."/>
            <person name="Hou X."/>
            <person name="Wei L."/>
        </authorList>
    </citation>
    <scope>NUCLEOTIDE SEQUENCE</scope>
    <source>
        <strain evidence="4">G01</strain>
        <tissue evidence="4">Leaf</tissue>
    </source>
</reference>
<evidence type="ECO:0000259" key="2">
    <source>
        <dbReference type="Pfam" id="PF00483"/>
    </source>
</evidence>
<evidence type="ECO:0000313" key="4">
    <source>
        <dbReference type="EMBL" id="KAL0364611.1"/>
    </source>
</evidence>
<evidence type="ECO:0000256" key="1">
    <source>
        <dbReference type="ARBA" id="ARBA00007274"/>
    </source>
</evidence>
<feature type="domain" description="Nucleotidyl transferase" evidence="2">
    <location>
        <begin position="10"/>
        <end position="206"/>
    </location>
</feature>
<comment type="similarity">
    <text evidence="1">Belongs to the transferase hexapeptide repeat family.</text>
</comment>
<dbReference type="InterPro" id="IPR050486">
    <property type="entry name" value="Mannose-1P_guanyltransferase"/>
</dbReference>